<feature type="transmembrane region" description="Helical" evidence="1">
    <location>
        <begin position="45"/>
        <end position="65"/>
    </location>
</feature>
<keyword evidence="3" id="KW-1185">Reference proteome</keyword>
<reference evidence="2 3" key="1">
    <citation type="submission" date="2024-01" db="EMBL/GenBank/DDBJ databases">
        <title>Complete genome sequence of Citroniella saccharovorans strain M6.X9, isolated from human fecal sample.</title>
        <authorList>
            <person name="Cheng G."/>
            <person name="Westerholm M."/>
            <person name="Schnurer A."/>
        </authorList>
    </citation>
    <scope>NUCLEOTIDE SEQUENCE [LARGE SCALE GENOMIC DNA]</scope>
    <source>
        <strain evidence="2 3">DSM 29873</strain>
    </source>
</reference>
<comment type="caution">
    <text evidence="2">The sequence shown here is derived from an EMBL/GenBank/DDBJ whole genome shotgun (WGS) entry which is preliminary data.</text>
</comment>
<dbReference type="Pfam" id="PF06961">
    <property type="entry name" value="DUF1294"/>
    <property type="match status" value="1"/>
</dbReference>
<feature type="transmembrane region" description="Helical" evidence="1">
    <location>
        <begin position="12"/>
        <end position="29"/>
    </location>
</feature>
<dbReference type="EMBL" id="JAYKOT010000003">
    <property type="protein sequence ID" value="MEB3429346.1"/>
    <property type="molecule type" value="Genomic_DNA"/>
</dbReference>
<evidence type="ECO:0000313" key="3">
    <source>
        <dbReference type="Proteomes" id="UP001357733"/>
    </source>
</evidence>
<name>A0AAW9MTF4_9FIRM</name>
<organism evidence="2 3">
    <name type="scientific">Citroniella saccharovorans</name>
    <dbReference type="NCBI Taxonomy" id="2053367"/>
    <lineage>
        <taxon>Bacteria</taxon>
        <taxon>Bacillati</taxon>
        <taxon>Bacillota</taxon>
        <taxon>Tissierellia</taxon>
        <taxon>Tissierellales</taxon>
        <taxon>Peptoniphilaceae</taxon>
        <taxon>Citroniella</taxon>
    </lineage>
</organism>
<evidence type="ECO:0000313" key="2">
    <source>
        <dbReference type="EMBL" id="MEB3429346.1"/>
    </source>
</evidence>
<dbReference type="AlphaFoldDB" id="A0AAW9MTF4"/>
<gene>
    <name evidence="2" type="ORF">VLK81_04835</name>
</gene>
<keyword evidence="1" id="KW-1133">Transmembrane helix</keyword>
<keyword evidence="1" id="KW-0472">Membrane</keyword>
<feature type="transmembrane region" description="Helical" evidence="1">
    <location>
        <begin position="72"/>
        <end position="89"/>
    </location>
</feature>
<dbReference type="InterPro" id="IPR010718">
    <property type="entry name" value="DUF1294"/>
</dbReference>
<evidence type="ECO:0000256" key="1">
    <source>
        <dbReference type="SAM" id="Phobius"/>
    </source>
</evidence>
<protein>
    <submittedName>
        <fullName evidence="2">DUF1294 domain-containing protein</fullName>
    </submittedName>
</protein>
<dbReference type="RefSeq" id="WP_324619542.1">
    <property type="nucleotide sequence ID" value="NZ_JAYKOT010000003.1"/>
</dbReference>
<accession>A0AAW9MTF4</accession>
<dbReference type="Proteomes" id="UP001357733">
    <property type="component" value="Unassembled WGS sequence"/>
</dbReference>
<keyword evidence="1" id="KW-0812">Transmembrane</keyword>
<sequence>MNDFEYLLNSEIGLVLFAINIMLFLVYGYDKFKSKINGWRVSEKFLLSLGLFGGGFGGILGMLAFRHKTKKTYFYIVNFIGIGIFFWILNNL</sequence>
<proteinExistence type="predicted"/>